<dbReference type="PANTHER" id="PTHR33594">
    <property type="entry name" value="SUPERFAMILY HYDROLASE, PUTATIVE (AFU_ORTHOLOGUE AFUA_1G03035)-RELATED"/>
    <property type="match status" value="1"/>
</dbReference>
<evidence type="ECO:0000313" key="1">
    <source>
        <dbReference type="EMBL" id="CCC94157.1"/>
    </source>
</evidence>
<name>G0UXP0_TRYCI</name>
<gene>
    <name evidence="1" type="ORF">TCIL3000_10_9350</name>
</gene>
<sequence>MHVEHYQLWERCRGFVKEMCVGRDPSHGLPHAEKVTEIAVLIFCMQEQTSTSDAAATLSRIIFTAMIHDVADHKYDSEGTLKRRLETFVQDEPSEALGTRESRIYVLQTIEAISFSAEKRCGRRWFASTLPDDWLRVRDIVSDADKLEAIGHAGLIRCLQYTVHSLSTRKGDEIDKEHHERWKAEGRPHWSAAAERQCLDAVRKHFEEKLTLLSTHYIVTRPGHFLSQRRHAEMCETLSEWEMNGLPPLAR</sequence>
<accession>G0UXP0</accession>
<dbReference type="Gene3D" id="1.10.472.50">
    <property type="entry name" value="HD-domain/PDEase-like"/>
    <property type="match status" value="1"/>
</dbReference>
<protein>
    <recommendedName>
        <fullName evidence="2">HD/PDEase domain-containing protein</fullName>
    </recommendedName>
</protein>
<dbReference type="EMBL" id="HE575323">
    <property type="protein sequence ID" value="CCC94157.1"/>
    <property type="molecule type" value="Genomic_DNA"/>
</dbReference>
<reference evidence="1" key="1">
    <citation type="journal article" date="2012" name="Proc. Natl. Acad. Sci. U.S.A.">
        <title>Antigenic diversity is generated by distinct evolutionary mechanisms in African trypanosome species.</title>
        <authorList>
            <person name="Jackson A.P."/>
            <person name="Berry A."/>
            <person name="Aslett M."/>
            <person name="Allison H.C."/>
            <person name="Burton P."/>
            <person name="Vavrova-Anderson J."/>
            <person name="Brown R."/>
            <person name="Browne H."/>
            <person name="Corton N."/>
            <person name="Hauser H."/>
            <person name="Gamble J."/>
            <person name="Gilderthorp R."/>
            <person name="Marcello L."/>
            <person name="McQuillan J."/>
            <person name="Otto T.D."/>
            <person name="Quail M.A."/>
            <person name="Sanders M.J."/>
            <person name="van Tonder A."/>
            <person name="Ginger M.L."/>
            <person name="Field M.C."/>
            <person name="Barry J.D."/>
            <person name="Hertz-Fowler C."/>
            <person name="Berriman M."/>
        </authorList>
    </citation>
    <scope>NUCLEOTIDE SEQUENCE</scope>
    <source>
        <strain evidence="1">IL3000</strain>
    </source>
</reference>
<proteinExistence type="predicted"/>
<dbReference type="VEuPathDB" id="TriTrypDB:TcIL3000_10_9350"/>
<dbReference type="SUPFAM" id="SSF109604">
    <property type="entry name" value="HD-domain/PDEase-like"/>
    <property type="match status" value="1"/>
</dbReference>
<dbReference type="Gene3D" id="1.20.58.1910">
    <property type="match status" value="1"/>
</dbReference>
<organism evidence="1">
    <name type="scientific">Trypanosoma congolense (strain IL3000)</name>
    <dbReference type="NCBI Taxonomy" id="1068625"/>
    <lineage>
        <taxon>Eukaryota</taxon>
        <taxon>Discoba</taxon>
        <taxon>Euglenozoa</taxon>
        <taxon>Kinetoplastea</taxon>
        <taxon>Metakinetoplastina</taxon>
        <taxon>Trypanosomatida</taxon>
        <taxon>Trypanosomatidae</taxon>
        <taxon>Trypanosoma</taxon>
        <taxon>Nannomonas</taxon>
    </lineage>
</organism>
<evidence type="ECO:0008006" key="2">
    <source>
        <dbReference type="Google" id="ProtNLM"/>
    </source>
</evidence>
<dbReference type="AlphaFoldDB" id="G0UXP0"/>
<dbReference type="PANTHER" id="PTHR33594:SF1">
    <property type="entry name" value="HD_PDEASE DOMAIN-CONTAINING PROTEIN"/>
    <property type="match status" value="1"/>
</dbReference>